<keyword evidence="7 10" id="KW-0378">Hydrolase</keyword>
<dbReference type="InterPro" id="IPR003607">
    <property type="entry name" value="HD/PDEase_dom"/>
</dbReference>
<dbReference type="InterPro" id="IPR006674">
    <property type="entry name" value="HD_domain"/>
</dbReference>
<evidence type="ECO:0000256" key="6">
    <source>
        <dbReference type="ARBA" id="ARBA00022723"/>
    </source>
</evidence>
<dbReference type="EMBL" id="FQZP01000001">
    <property type="protein sequence ID" value="SHI35713.1"/>
    <property type="molecule type" value="Genomic_DNA"/>
</dbReference>
<dbReference type="InterPro" id="IPR039356">
    <property type="entry name" value="YfbR/HDDC2"/>
</dbReference>
<organism evidence="10 11">
    <name type="scientific">Thermoclostridium caenicola</name>
    <dbReference type="NCBI Taxonomy" id="659425"/>
    <lineage>
        <taxon>Bacteria</taxon>
        <taxon>Bacillati</taxon>
        <taxon>Bacillota</taxon>
        <taxon>Clostridia</taxon>
        <taxon>Eubacteriales</taxon>
        <taxon>Oscillospiraceae</taxon>
        <taxon>Thermoclostridium</taxon>
    </lineage>
</organism>
<feature type="coiled-coil region" evidence="8">
    <location>
        <begin position="101"/>
        <end position="135"/>
    </location>
</feature>
<dbReference type="SUPFAM" id="SSF109604">
    <property type="entry name" value="HD-domain/PDEase-like"/>
    <property type="match status" value="1"/>
</dbReference>
<evidence type="ECO:0000256" key="7">
    <source>
        <dbReference type="ARBA" id="ARBA00022801"/>
    </source>
</evidence>
<dbReference type="Proteomes" id="UP000324781">
    <property type="component" value="Unassembled WGS sequence"/>
</dbReference>
<keyword evidence="6" id="KW-0479">Metal-binding</keyword>
<dbReference type="EC" id="3.1.3.89" evidence="5"/>
<evidence type="ECO:0000256" key="4">
    <source>
        <dbReference type="ARBA" id="ARBA00011738"/>
    </source>
</evidence>
<sequence>MTPREILNFLGVAEKLKSVLRHSWTSTGRQESVAEHSWRLCVFAWLLKNRFPDINMNKVIRMCLFHDLGEALTGDIPSFEKTGSDENTEKLAISRILDMLDDDLKAELAALFREMEEQKTREARLYKTLDKLEAVIQHNEAPLETWIPLEYELNLTYADDYVKGDPFLEEFREQMRKDTLEKIAGGK</sequence>
<feature type="domain" description="HD/PDEase" evidence="9">
    <location>
        <begin position="29"/>
        <end position="144"/>
    </location>
</feature>
<dbReference type="SMART" id="SM00471">
    <property type="entry name" value="HDc"/>
    <property type="match status" value="1"/>
</dbReference>
<dbReference type="OrthoDB" id="9796032at2"/>
<evidence type="ECO:0000256" key="2">
    <source>
        <dbReference type="ARBA" id="ARBA00001936"/>
    </source>
</evidence>
<dbReference type="GO" id="GO:0005737">
    <property type="term" value="C:cytoplasm"/>
    <property type="evidence" value="ECO:0007669"/>
    <property type="project" value="TreeGrafter"/>
</dbReference>
<reference evidence="10 11" key="1">
    <citation type="submission" date="2016-11" db="EMBL/GenBank/DDBJ databases">
        <authorList>
            <person name="Varghese N."/>
            <person name="Submissions S."/>
        </authorList>
    </citation>
    <scope>NUCLEOTIDE SEQUENCE [LARGE SCALE GENOMIC DNA]</scope>
    <source>
        <strain evidence="10 11">DSM 19027</strain>
    </source>
</reference>
<dbReference type="GO" id="GO:0002953">
    <property type="term" value="F:5'-deoxynucleotidase activity"/>
    <property type="evidence" value="ECO:0007669"/>
    <property type="project" value="UniProtKB-EC"/>
</dbReference>
<evidence type="ECO:0000313" key="11">
    <source>
        <dbReference type="Proteomes" id="UP000324781"/>
    </source>
</evidence>
<name>A0A1M6AHN6_9FIRM</name>
<evidence type="ECO:0000256" key="1">
    <source>
        <dbReference type="ARBA" id="ARBA00001638"/>
    </source>
</evidence>
<dbReference type="PANTHER" id="PTHR11845:SF13">
    <property type="entry name" value="5'-DEOXYNUCLEOTIDASE HDDC2"/>
    <property type="match status" value="1"/>
</dbReference>
<protein>
    <recommendedName>
        <fullName evidence="5">5'-deoxynucleotidase</fullName>
        <ecNumber evidence="5">3.1.3.89</ecNumber>
    </recommendedName>
</protein>
<dbReference type="RefSeq" id="WP_149677325.1">
    <property type="nucleotide sequence ID" value="NZ_FQZP01000001.1"/>
</dbReference>
<dbReference type="AlphaFoldDB" id="A0A1M6AHN6"/>
<evidence type="ECO:0000256" key="3">
    <source>
        <dbReference type="ARBA" id="ARBA00001941"/>
    </source>
</evidence>
<comment type="cofactor">
    <cofactor evidence="2">
        <name>Mn(2+)</name>
        <dbReference type="ChEBI" id="CHEBI:29035"/>
    </cofactor>
</comment>
<keyword evidence="8" id="KW-0175">Coiled coil</keyword>
<comment type="catalytic activity">
    <reaction evidence="1">
        <text>a 2'-deoxyribonucleoside 5'-phosphate + H2O = a 2'-deoxyribonucleoside + phosphate</text>
        <dbReference type="Rhea" id="RHEA:36167"/>
        <dbReference type="ChEBI" id="CHEBI:15377"/>
        <dbReference type="ChEBI" id="CHEBI:18274"/>
        <dbReference type="ChEBI" id="CHEBI:43474"/>
        <dbReference type="ChEBI" id="CHEBI:65317"/>
        <dbReference type="EC" id="3.1.3.89"/>
    </reaction>
</comment>
<keyword evidence="11" id="KW-1185">Reference proteome</keyword>
<evidence type="ECO:0000256" key="8">
    <source>
        <dbReference type="SAM" id="Coils"/>
    </source>
</evidence>
<proteinExistence type="predicted"/>
<dbReference type="GO" id="GO:0046872">
    <property type="term" value="F:metal ion binding"/>
    <property type="evidence" value="ECO:0007669"/>
    <property type="project" value="UniProtKB-KW"/>
</dbReference>
<evidence type="ECO:0000256" key="5">
    <source>
        <dbReference type="ARBA" id="ARBA00012964"/>
    </source>
</evidence>
<evidence type="ECO:0000313" key="10">
    <source>
        <dbReference type="EMBL" id="SHI35713.1"/>
    </source>
</evidence>
<comment type="subunit">
    <text evidence="4">Homodimer.</text>
</comment>
<dbReference type="PANTHER" id="PTHR11845">
    <property type="entry name" value="5'-DEOXYNUCLEOTIDASE HDDC2"/>
    <property type="match status" value="1"/>
</dbReference>
<accession>A0A1M6AHN6</accession>
<dbReference type="Gene3D" id="1.10.3210.10">
    <property type="entry name" value="Hypothetical protein af1432"/>
    <property type="match status" value="1"/>
</dbReference>
<comment type="cofactor">
    <cofactor evidence="3">
        <name>Co(2+)</name>
        <dbReference type="ChEBI" id="CHEBI:48828"/>
    </cofactor>
</comment>
<gene>
    <name evidence="10" type="ORF">SAMN05444373_100135</name>
</gene>
<dbReference type="Pfam" id="PF13023">
    <property type="entry name" value="HD_3"/>
    <property type="match status" value="1"/>
</dbReference>
<evidence type="ECO:0000259" key="9">
    <source>
        <dbReference type="SMART" id="SM00471"/>
    </source>
</evidence>